<dbReference type="SUPFAM" id="SSF55486">
    <property type="entry name" value="Metalloproteases ('zincins'), catalytic domain"/>
    <property type="match status" value="1"/>
</dbReference>
<dbReference type="GO" id="GO:0005576">
    <property type="term" value="C:extracellular region"/>
    <property type="evidence" value="ECO:0007669"/>
    <property type="project" value="UniProtKB-SubCell"/>
</dbReference>
<dbReference type="SUPFAM" id="SSF51120">
    <property type="entry name" value="beta-Roll"/>
    <property type="match status" value="1"/>
</dbReference>
<dbReference type="InterPro" id="IPR024079">
    <property type="entry name" value="MetalloPept_cat_dom_sf"/>
</dbReference>
<gene>
    <name evidence="4" type="ORF">SOCE26_040490</name>
</gene>
<dbReference type="PANTHER" id="PTHR38340">
    <property type="entry name" value="S-LAYER PROTEIN"/>
    <property type="match status" value="1"/>
</dbReference>
<dbReference type="PROSITE" id="PS00330">
    <property type="entry name" value="HEMOLYSIN_CALCIUM"/>
    <property type="match status" value="3"/>
</dbReference>
<protein>
    <submittedName>
        <fullName evidence="4">Uncharacterized protein</fullName>
    </submittedName>
</protein>
<organism evidence="4 5">
    <name type="scientific">Sorangium cellulosum</name>
    <name type="common">Polyangium cellulosum</name>
    <dbReference type="NCBI Taxonomy" id="56"/>
    <lineage>
        <taxon>Bacteria</taxon>
        <taxon>Pseudomonadati</taxon>
        <taxon>Myxococcota</taxon>
        <taxon>Polyangia</taxon>
        <taxon>Polyangiales</taxon>
        <taxon>Polyangiaceae</taxon>
        <taxon>Sorangium</taxon>
    </lineage>
</organism>
<dbReference type="Gene3D" id="3.40.390.10">
    <property type="entry name" value="Collagenase (Catalytic Domain)"/>
    <property type="match status" value="1"/>
</dbReference>
<evidence type="ECO:0000256" key="2">
    <source>
        <dbReference type="ARBA" id="ARBA00022525"/>
    </source>
</evidence>
<dbReference type="GO" id="GO:0005509">
    <property type="term" value="F:calcium ion binding"/>
    <property type="evidence" value="ECO:0007669"/>
    <property type="project" value="InterPro"/>
</dbReference>
<dbReference type="AlphaFoldDB" id="A0A2L0ETI7"/>
<evidence type="ECO:0000313" key="4">
    <source>
        <dbReference type="EMBL" id="AUX42616.1"/>
    </source>
</evidence>
<dbReference type="InterPro" id="IPR001343">
    <property type="entry name" value="Hemolysn_Ca-bd"/>
</dbReference>
<accession>A0A2L0ETI7</accession>
<dbReference type="OrthoDB" id="9765693at2"/>
<name>A0A2L0ETI7_SORCE</name>
<dbReference type="InterPro" id="IPR050557">
    <property type="entry name" value="RTX_toxin/Mannuronan_C5-epim"/>
</dbReference>
<evidence type="ECO:0000256" key="1">
    <source>
        <dbReference type="ARBA" id="ARBA00004613"/>
    </source>
</evidence>
<dbReference type="PRINTS" id="PR00313">
    <property type="entry name" value="CABNDNGRPT"/>
</dbReference>
<keyword evidence="2" id="KW-0964">Secreted</keyword>
<dbReference type="Gene3D" id="2.150.10.10">
    <property type="entry name" value="Serralysin-like metalloprotease, C-terminal"/>
    <property type="match status" value="2"/>
</dbReference>
<dbReference type="InterPro" id="IPR011049">
    <property type="entry name" value="Serralysin-like_metalloprot_C"/>
</dbReference>
<proteinExistence type="predicted"/>
<evidence type="ECO:0000256" key="3">
    <source>
        <dbReference type="SAM" id="MobiDB-lite"/>
    </source>
</evidence>
<reference evidence="4 5" key="1">
    <citation type="submission" date="2015-09" db="EMBL/GenBank/DDBJ databases">
        <title>Sorangium comparison.</title>
        <authorList>
            <person name="Zaburannyi N."/>
            <person name="Bunk B."/>
            <person name="Overmann J."/>
            <person name="Mueller R."/>
        </authorList>
    </citation>
    <scope>NUCLEOTIDE SEQUENCE [LARGE SCALE GENOMIC DNA]</scope>
    <source>
        <strain evidence="4 5">So ce26</strain>
    </source>
</reference>
<feature type="region of interest" description="Disordered" evidence="3">
    <location>
        <begin position="382"/>
        <end position="411"/>
    </location>
</feature>
<comment type="subcellular location">
    <subcellularLocation>
        <location evidence="1">Secreted</location>
    </subcellularLocation>
</comment>
<evidence type="ECO:0000313" key="5">
    <source>
        <dbReference type="Proteomes" id="UP000238348"/>
    </source>
</evidence>
<dbReference type="GO" id="GO:0008237">
    <property type="term" value="F:metallopeptidase activity"/>
    <property type="evidence" value="ECO:0007669"/>
    <property type="project" value="InterPro"/>
</dbReference>
<dbReference type="EMBL" id="CP012673">
    <property type="protein sequence ID" value="AUX42616.1"/>
    <property type="molecule type" value="Genomic_DNA"/>
</dbReference>
<dbReference type="InterPro" id="IPR018511">
    <property type="entry name" value="Hemolysin-typ_Ca-bd_CS"/>
</dbReference>
<dbReference type="Pfam" id="PF00353">
    <property type="entry name" value="HemolysinCabind"/>
    <property type="match status" value="2"/>
</dbReference>
<dbReference type="PANTHER" id="PTHR38340:SF1">
    <property type="entry name" value="S-LAYER PROTEIN"/>
    <property type="match status" value="1"/>
</dbReference>
<sequence>MRTHSKIHRGALVSGAAVAISTIALDTPPAHAFAGVSMSSGCADLDDTPERLVKHRPGQPITYFITNGYKLRYPDAFSQYLVEDVTQLWERYMSGAYQWSDDITGRYSYYREYQDVYELKSVLLHEVGHALGMQHSDACYYNTNAATNQPWHSNYRAQGFNAVVTPTVGPELMNEGWAYSSPGAKVPTGTLHGYNRTPGVDDRAFALFVYPFMSMSFAKQNHSGTIRFDSTNSQPSGGQTRINAVTAIDSDDLDEGWWIDRVNVWVGGSIGLKQKRADWTITNDTGHDINQVTITTSGSSTKRAIDESGPGEFISFGLGDTSSPETQIASWSASFDDRWKDGSTDHFSLTLDVHDWKVDDAHMWASSNHAFPIPLPDITPFGPGALTTPSSPPWAELPFDSGLPEPPDAPRPDTLEMLQPPVVAPSPGVRGFVLSVGAAPAARVESVHVVAVDWAEGELLARSAHAVRQQELRRRLSGDQALDLTAQLSGSSGGHARTRVTVPVTMDKTYAVRVITRSDHASVELLMMPEATRYQGGNEARCNEYGLARNCCPEGTVIAHGGDGDDGLVPDPESNVCILAGGGKDELYLPRGRAQVASGGDGDDRILTAAPHSIVYAGTGDDTVMADAGAALKALGGSGADVLMGETGKDHLDGGNGADELIGGAGADVLLGGRGDDVMEGDAGDDRLYPGSGQDMVQGGEGADTIVILDPCEVDAVKLVDGGAGNDVLVLPVSLHEAEARGLVVRNVEIVREYASRASLFAQCDDPTP</sequence>
<dbReference type="RefSeq" id="WP_104981403.1">
    <property type="nucleotide sequence ID" value="NZ_CP012673.1"/>
</dbReference>
<dbReference type="Proteomes" id="UP000238348">
    <property type="component" value="Chromosome"/>
</dbReference>